<evidence type="ECO:0000256" key="7">
    <source>
        <dbReference type="ARBA" id="ARBA00023237"/>
    </source>
</evidence>
<protein>
    <submittedName>
        <fullName evidence="8">TolC family protein</fullName>
    </submittedName>
</protein>
<comment type="similarity">
    <text evidence="2">Belongs to the outer membrane factor (OMF) (TC 1.B.17) family.</text>
</comment>
<keyword evidence="5" id="KW-0812">Transmembrane</keyword>
<dbReference type="GO" id="GO:0015562">
    <property type="term" value="F:efflux transmembrane transporter activity"/>
    <property type="evidence" value="ECO:0007669"/>
    <property type="project" value="InterPro"/>
</dbReference>
<evidence type="ECO:0000256" key="6">
    <source>
        <dbReference type="ARBA" id="ARBA00023136"/>
    </source>
</evidence>
<dbReference type="GO" id="GO:0009279">
    <property type="term" value="C:cell outer membrane"/>
    <property type="evidence" value="ECO:0007669"/>
    <property type="project" value="UniProtKB-SubCell"/>
</dbReference>
<comment type="subcellular location">
    <subcellularLocation>
        <location evidence="1">Cell outer membrane</location>
    </subcellularLocation>
</comment>
<dbReference type="GO" id="GO:0015288">
    <property type="term" value="F:porin activity"/>
    <property type="evidence" value="ECO:0007669"/>
    <property type="project" value="TreeGrafter"/>
</dbReference>
<dbReference type="Pfam" id="PF02321">
    <property type="entry name" value="OEP"/>
    <property type="match status" value="2"/>
</dbReference>
<keyword evidence="9" id="KW-1185">Reference proteome</keyword>
<dbReference type="InterPro" id="IPR051906">
    <property type="entry name" value="TolC-like"/>
</dbReference>
<dbReference type="AlphaFoldDB" id="A0A5C8NW11"/>
<dbReference type="SUPFAM" id="SSF56954">
    <property type="entry name" value="Outer membrane efflux proteins (OEP)"/>
    <property type="match status" value="1"/>
</dbReference>
<proteinExistence type="inferred from homology"/>
<keyword evidence="7" id="KW-0998">Cell outer membrane</keyword>
<name>A0A5C8NW11_9BURK</name>
<evidence type="ECO:0000256" key="4">
    <source>
        <dbReference type="ARBA" id="ARBA00022452"/>
    </source>
</evidence>
<keyword evidence="6" id="KW-0472">Membrane</keyword>
<dbReference type="Gene3D" id="1.20.1600.10">
    <property type="entry name" value="Outer membrane efflux proteins (OEP)"/>
    <property type="match status" value="1"/>
</dbReference>
<organism evidence="8 9">
    <name type="scientific">Zeimonas arvi</name>
    <dbReference type="NCBI Taxonomy" id="2498847"/>
    <lineage>
        <taxon>Bacteria</taxon>
        <taxon>Pseudomonadati</taxon>
        <taxon>Pseudomonadota</taxon>
        <taxon>Betaproteobacteria</taxon>
        <taxon>Burkholderiales</taxon>
        <taxon>Burkholderiaceae</taxon>
        <taxon>Zeimonas</taxon>
    </lineage>
</organism>
<gene>
    <name evidence="8" type="ORF">FHP08_11295</name>
</gene>
<comment type="caution">
    <text evidence="8">The sequence shown here is derived from an EMBL/GenBank/DDBJ whole genome shotgun (WGS) entry which is preliminary data.</text>
</comment>
<dbReference type="Proteomes" id="UP000321548">
    <property type="component" value="Unassembled WGS sequence"/>
</dbReference>
<dbReference type="PANTHER" id="PTHR30026:SF20">
    <property type="entry name" value="OUTER MEMBRANE PROTEIN TOLC"/>
    <property type="match status" value="1"/>
</dbReference>
<evidence type="ECO:0000256" key="1">
    <source>
        <dbReference type="ARBA" id="ARBA00004442"/>
    </source>
</evidence>
<dbReference type="InterPro" id="IPR003423">
    <property type="entry name" value="OMP_efflux"/>
</dbReference>
<dbReference type="EMBL" id="VDUY01000004">
    <property type="protein sequence ID" value="TXL65364.1"/>
    <property type="molecule type" value="Genomic_DNA"/>
</dbReference>
<evidence type="ECO:0000313" key="8">
    <source>
        <dbReference type="EMBL" id="TXL65364.1"/>
    </source>
</evidence>
<sequence>MRISDPASGPVGACARPGRCPPRPRRLHSLLSPVLIAGLLGWGGAQAEAPRFTLEQLVDRARVESPAMAAARAEALAARAGIATARAYPNPELQVGRSNSDARLAGAPAGSGSSIAITQRLESPTLRDARGRGSEATAQAAELAVRATEQALVAGVKVRYFDLMRARELVAAARQELGLAELIRDRVAVRVSTGEAPRFDLIRAETEAARARTALAQREGELSATRARLRELVAPSLPASFDVTGDFQAALPPADPALLAGDVVAAHPELRIAEAERERARWQLQVERASLMPGVDLFLARERTPDLDTTRAGIGVRIPLFDRRAGPIEEARQRQLRADALAEQRRFELQQRLQAAWHRYETARSTVAALENGVLEKAEAALGVAESAYRFGERGILEYLDAQRQFRQLRTELIAGRFEAFAAQAELEQLASSFFRGD</sequence>
<keyword evidence="4" id="KW-1134">Transmembrane beta strand</keyword>
<evidence type="ECO:0000313" key="9">
    <source>
        <dbReference type="Proteomes" id="UP000321548"/>
    </source>
</evidence>
<keyword evidence="3" id="KW-0813">Transport</keyword>
<evidence type="ECO:0000256" key="3">
    <source>
        <dbReference type="ARBA" id="ARBA00022448"/>
    </source>
</evidence>
<dbReference type="OrthoDB" id="9772909at2"/>
<accession>A0A5C8NW11</accession>
<dbReference type="PANTHER" id="PTHR30026">
    <property type="entry name" value="OUTER MEMBRANE PROTEIN TOLC"/>
    <property type="match status" value="1"/>
</dbReference>
<evidence type="ECO:0000256" key="2">
    <source>
        <dbReference type="ARBA" id="ARBA00007613"/>
    </source>
</evidence>
<dbReference type="RefSeq" id="WP_147704559.1">
    <property type="nucleotide sequence ID" value="NZ_VDUY01000004.1"/>
</dbReference>
<evidence type="ECO:0000256" key="5">
    <source>
        <dbReference type="ARBA" id="ARBA00022692"/>
    </source>
</evidence>
<dbReference type="GO" id="GO:1990281">
    <property type="term" value="C:efflux pump complex"/>
    <property type="evidence" value="ECO:0007669"/>
    <property type="project" value="TreeGrafter"/>
</dbReference>
<reference evidence="8 9" key="1">
    <citation type="submission" date="2019-06" db="EMBL/GenBank/DDBJ databases">
        <title>Quisquiliibacterium sp. nov., isolated from a maize field.</title>
        <authorList>
            <person name="Lin S.-Y."/>
            <person name="Tsai C.-F."/>
            <person name="Young C.-C."/>
        </authorList>
    </citation>
    <scope>NUCLEOTIDE SEQUENCE [LARGE SCALE GENOMIC DNA]</scope>
    <source>
        <strain evidence="8 9">CC-CFT501</strain>
    </source>
</reference>